<feature type="compositionally biased region" description="Polar residues" evidence="12">
    <location>
        <begin position="106"/>
        <end position="115"/>
    </location>
</feature>
<dbReference type="EC" id="2.3.2.27" evidence="6"/>
<feature type="compositionally biased region" description="Low complexity" evidence="12">
    <location>
        <begin position="45"/>
        <end position="88"/>
    </location>
</feature>
<dbReference type="SMART" id="SM00504">
    <property type="entry name" value="Ubox"/>
    <property type="match status" value="1"/>
</dbReference>
<evidence type="ECO:0000256" key="12">
    <source>
        <dbReference type="SAM" id="MobiDB-lite"/>
    </source>
</evidence>
<name>A0A1B9IZ44_9TREE</name>
<dbReference type="Proteomes" id="UP000092583">
    <property type="component" value="Unassembled WGS sequence"/>
</dbReference>
<evidence type="ECO:0000256" key="9">
    <source>
        <dbReference type="ARBA" id="ARBA00022786"/>
    </source>
</evidence>
<dbReference type="GO" id="GO:0036503">
    <property type="term" value="P:ERAD pathway"/>
    <property type="evidence" value="ECO:0007669"/>
    <property type="project" value="InterPro"/>
</dbReference>
<dbReference type="InterPro" id="IPR019474">
    <property type="entry name" value="Ub_conjug_fac_E4_core"/>
</dbReference>
<evidence type="ECO:0000313" key="14">
    <source>
        <dbReference type="EMBL" id="OCF60772.1"/>
    </source>
</evidence>
<evidence type="ECO:0000256" key="1">
    <source>
        <dbReference type="ARBA" id="ARBA00000900"/>
    </source>
</evidence>
<evidence type="ECO:0000256" key="10">
    <source>
        <dbReference type="ARBA" id="ARBA00023242"/>
    </source>
</evidence>
<dbReference type="Gene3D" id="3.30.40.10">
    <property type="entry name" value="Zinc/RING finger domain, C3HC4 (zinc finger)"/>
    <property type="match status" value="1"/>
</dbReference>
<evidence type="ECO:0000256" key="2">
    <source>
        <dbReference type="ARBA" id="ARBA00004123"/>
    </source>
</evidence>
<evidence type="ECO:0000256" key="7">
    <source>
        <dbReference type="ARBA" id="ARBA00022490"/>
    </source>
</evidence>
<dbReference type="OrthoDB" id="20295at2759"/>
<dbReference type="UniPathway" id="UPA00143"/>
<keyword evidence="10" id="KW-0539">Nucleus</keyword>
<dbReference type="GO" id="GO:0005634">
    <property type="term" value="C:nucleus"/>
    <property type="evidence" value="ECO:0007669"/>
    <property type="project" value="UniProtKB-SubCell"/>
</dbReference>
<feature type="region of interest" description="Disordered" evidence="12">
    <location>
        <begin position="893"/>
        <end position="919"/>
    </location>
</feature>
<dbReference type="PANTHER" id="PTHR13931:SF2">
    <property type="entry name" value="UBIQUITIN CONJUGATION FACTOR E4 B"/>
    <property type="match status" value="1"/>
</dbReference>
<dbReference type="Pfam" id="PF10408">
    <property type="entry name" value="Ufd2P_core"/>
    <property type="match status" value="1"/>
</dbReference>
<feature type="domain" description="U-box" evidence="13">
    <location>
        <begin position="1062"/>
        <end position="1139"/>
    </location>
</feature>
<evidence type="ECO:0000256" key="8">
    <source>
        <dbReference type="ARBA" id="ARBA00022679"/>
    </source>
</evidence>
<comment type="pathway">
    <text evidence="4">Protein modification; protein ubiquitination.</text>
</comment>
<dbReference type="PROSITE" id="PS51698">
    <property type="entry name" value="U_BOX"/>
    <property type="match status" value="1"/>
</dbReference>
<evidence type="ECO:0000256" key="6">
    <source>
        <dbReference type="ARBA" id="ARBA00012483"/>
    </source>
</evidence>
<evidence type="ECO:0000313" key="15">
    <source>
        <dbReference type="Proteomes" id="UP000092583"/>
    </source>
</evidence>
<feature type="coiled-coil region" evidence="11">
    <location>
        <begin position="606"/>
        <end position="633"/>
    </location>
</feature>
<comment type="catalytic activity">
    <reaction evidence="1">
        <text>S-ubiquitinyl-[E2 ubiquitin-conjugating enzyme]-L-cysteine + [acceptor protein]-L-lysine = [E2 ubiquitin-conjugating enzyme]-L-cysteine + N(6)-ubiquitinyl-[acceptor protein]-L-lysine.</text>
        <dbReference type="EC" id="2.3.2.27"/>
    </reaction>
</comment>
<organism evidence="14 15">
    <name type="scientific">Kwoniella mangroviensis CBS 10435</name>
    <dbReference type="NCBI Taxonomy" id="1331196"/>
    <lineage>
        <taxon>Eukaryota</taxon>
        <taxon>Fungi</taxon>
        <taxon>Dikarya</taxon>
        <taxon>Basidiomycota</taxon>
        <taxon>Agaricomycotina</taxon>
        <taxon>Tremellomycetes</taxon>
        <taxon>Tremellales</taxon>
        <taxon>Cryptococcaceae</taxon>
        <taxon>Kwoniella</taxon>
    </lineage>
</organism>
<dbReference type="FunFam" id="3.30.40.10:FF:000055">
    <property type="entry name" value="Ubiquitin conjugation factor e4 a"/>
    <property type="match status" value="1"/>
</dbReference>
<dbReference type="GO" id="GO:0034450">
    <property type="term" value="F:ubiquitin-ubiquitin ligase activity"/>
    <property type="evidence" value="ECO:0007669"/>
    <property type="project" value="InterPro"/>
</dbReference>
<dbReference type="SUPFAM" id="SSF57850">
    <property type="entry name" value="RING/U-box"/>
    <property type="match status" value="1"/>
</dbReference>
<feature type="compositionally biased region" description="Polar residues" evidence="12">
    <location>
        <begin position="22"/>
        <end position="31"/>
    </location>
</feature>
<dbReference type="InterPro" id="IPR045132">
    <property type="entry name" value="UBE4"/>
</dbReference>
<evidence type="ECO:0000256" key="3">
    <source>
        <dbReference type="ARBA" id="ARBA00004496"/>
    </source>
</evidence>
<feature type="region of interest" description="Disordered" evidence="12">
    <location>
        <begin position="1"/>
        <end position="124"/>
    </location>
</feature>
<reference evidence="15" key="2">
    <citation type="submission" date="2013-12" db="EMBL/GenBank/DDBJ databases">
        <title>Evolution of pathogenesis and genome organization in the Tremellales.</title>
        <authorList>
            <person name="Cuomo C."/>
            <person name="Litvintseva A."/>
            <person name="Heitman J."/>
            <person name="Chen Y."/>
            <person name="Sun S."/>
            <person name="Springer D."/>
            <person name="Dromer F."/>
            <person name="Young S."/>
            <person name="Zeng Q."/>
            <person name="Chapman S."/>
            <person name="Gujja S."/>
            <person name="Saif S."/>
            <person name="Birren B."/>
        </authorList>
    </citation>
    <scope>NUCLEOTIDE SEQUENCE [LARGE SCALE GENOMIC DNA]</scope>
    <source>
        <strain evidence="15">CBS 10435</strain>
    </source>
</reference>
<protein>
    <recommendedName>
        <fullName evidence="6">RING-type E3 ubiquitin transferase</fullName>
        <ecNumber evidence="6">2.3.2.27</ecNumber>
    </recommendedName>
</protein>
<keyword evidence="11" id="KW-0175">Coiled coil</keyword>
<dbReference type="GO" id="GO:0005737">
    <property type="term" value="C:cytoplasm"/>
    <property type="evidence" value="ECO:0007669"/>
    <property type="project" value="UniProtKB-SubCell"/>
</dbReference>
<comment type="similarity">
    <text evidence="5">Belongs to the ubiquitin conjugation factor E4 family.</text>
</comment>
<dbReference type="EMBL" id="KI669459">
    <property type="protein sequence ID" value="OCF60772.1"/>
    <property type="molecule type" value="Genomic_DNA"/>
</dbReference>
<dbReference type="STRING" id="1331196.A0A1B9IZ44"/>
<gene>
    <name evidence="14" type="ORF">L486_00412</name>
</gene>
<evidence type="ECO:0000256" key="5">
    <source>
        <dbReference type="ARBA" id="ARBA00007434"/>
    </source>
</evidence>
<sequence>MSENTELSDADKIRLKRLARLGTSTPTQQDGQTSGQASPPPAATPPTTHTPASAGSRLLSTPQPTPSASSSPAASSSKPIQIASSSKPAAERNSTKTPTLALGKRPTSSTPTSESVGPRVVPSKASSHLARIDYKQWETKKVGEVFSVTLSKQKAIESDWRLCWLKGLEEELIEENHPQPLETTIDLSDRLLIARLSLDTESMTSSNDPDALSIIAGLPPGETIFEYLTGCWKRLYGANRESNKNSFTNDEKTTWTAAFEKLKALVISYCGMTLEDPTMFPQPKDKPVGPAEFLPLLLAIDVPSSTNGDQYTSSAQSSAPPKPGALSGADLLPFLNDLAIGFPSDTMADVITPTLSLFFQEWYKITPTPDIMGADWRRYLGAVALLVQVKSIAALLPTLPIWVAPGVTAPKLEWQSLLGPLTRLNVFPREFPEIWKTYFSNPTERKKEDIEANKSNLRYTLGGLHGSLFNIYNAIVRASPESREGILDFFALTIKLNEKRAGMRVDPRTVSSDGYMTNLAMVLLKLFEPVMDAQFSKIDKVDPAYYKTSKRVDITEETKIRGTKEEADEYFGGSMEVDTKPNFISDLFFLTNAFVHLGIVKTIGTRSRAEKNMSEIEKELKRAEAQRSSWAGNPAMETQGEAAIKKLKGDLATLHASLHAYDTQLLDPAMIRLNVSFLGFLMTWLIRLVDPSHKHPSSRISLPLPSEAPLEFRMLPEYLFDNITEYFDFLARYNPDALDDADKDIVITFVVTFLSPNYVNNPFLKAKLVSILSYGLWPMGYWRKGALFDRLSVHSLSTEYLMPTLIRFFIDVEATGGHTQFWGEQTPSRDIQRIFKSMWENPLHREAFVKTRHDDFDQFIRFVNMLMSDTTFHLEESLTGMAKIASIQTQQANSEAWAAQPQNEREDQESQLRQAESSAPFHTQMGLENVKLIRDITATTKEPFVTSEIVDRLAASLDENLAVLVGPKMSELKVTNPEKYSFKPKDLLAAIAQIYLNLGNEPEFIRAVANDGRSYSKELFEKFARLLKHRAIMTDAEVAEVVSFTQKVEDMKATIQMEDEREVPDEFLGEISLTSSSVMKDPVILPVSRVVIDRGTIRTVLLSKEVDPFNNVPLKYEDCKPDTELKAKIDAWLAEGNTQKAADVMDVDQL</sequence>
<dbReference type="Pfam" id="PF04564">
    <property type="entry name" value="U-box"/>
    <property type="match status" value="1"/>
</dbReference>
<keyword evidence="15" id="KW-1185">Reference proteome</keyword>
<evidence type="ECO:0000256" key="4">
    <source>
        <dbReference type="ARBA" id="ARBA00004906"/>
    </source>
</evidence>
<dbReference type="PANTHER" id="PTHR13931">
    <property type="entry name" value="UBIQUITINATION FACTOR E4"/>
    <property type="match status" value="1"/>
</dbReference>
<dbReference type="GO" id="GO:0000209">
    <property type="term" value="P:protein polyubiquitination"/>
    <property type="evidence" value="ECO:0007669"/>
    <property type="project" value="TreeGrafter"/>
</dbReference>
<dbReference type="GO" id="GO:0006511">
    <property type="term" value="P:ubiquitin-dependent protein catabolic process"/>
    <property type="evidence" value="ECO:0007669"/>
    <property type="project" value="InterPro"/>
</dbReference>
<dbReference type="GO" id="GO:0000151">
    <property type="term" value="C:ubiquitin ligase complex"/>
    <property type="evidence" value="ECO:0007669"/>
    <property type="project" value="InterPro"/>
</dbReference>
<keyword evidence="7" id="KW-0963">Cytoplasm</keyword>
<proteinExistence type="inferred from homology"/>
<reference evidence="14 15" key="1">
    <citation type="submission" date="2013-07" db="EMBL/GenBank/DDBJ databases">
        <title>The Genome Sequence of Kwoniella mangroviensis CBS10435.</title>
        <authorList>
            <consortium name="The Broad Institute Genome Sequencing Platform"/>
            <person name="Cuomo C."/>
            <person name="Litvintseva A."/>
            <person name="Chen Y."/>
            <person name="Heitman J."/>
            <person name="Sun S."/>
            <person name="Springer D."/>
            <person name="Dromer F."/>
            <person name="Young S.K."/>
            <person name="Zeng Q."/>
            <person name="Gargeya S."/>
            <person name="Fitzgerald M."/>
            <person name="Abouelleil A."/>
            <person name="Alvarado L."/>
            <person name="Berlin A.M."/>
            <person name="Chapman S.B."/>
            <person name="Dewar J."/>
            <person name="Goldberg J."/>
            <person name="Griggs A."/>
            <person name="Gujja S."/>
            <person name="Hansen M."/>
            <person name="Howarth C."/>
            <person name="Imamovic A."/>
            <person name="Larimer J."/>
            <person name="McCowan C."/>
            <person name="Murphy C."/>
            <person name="Pearson M."/>
            <person name="Priest M."/>
            <person name="Roberts A."/>
            <person name="Saif S."/>
            <person name="Shea T."/>
            <person name="Sykes S."/>
            <person name="Wortman J."/>
            <person name="Nusbaum C."/>
            <person name="Birren B."/>
        </authorList>
    </citation>
    <scope>NUCLEOTIDE SEQUENCE [LARGE SCALE GENOMIC DNA]</scope>
    <source>
        <strain evidence="14 15">CBS 10435</strain>
    </source>
</reference>
<dbReference type="InterPro" id="IPR003613">
    <property type="entry name" value="Ubox_domain"/>
</dbReference>
<comment type="subcellular location">
    <subcellularLocation>
        <location evidence="3">Cytoplasm</location>
    </subcellularLocation>
    <subcellularLocation>
        <location evidence="2">Nucleus</location>
    </subcellularLocation>
</comment>
<dbReference type="AlphaFoldDB" id="A0A1B9IZ44"/>
<keyword evidence="8" id="KW-0808">Transferase</keyword>
<keyword evidence="9" id="KW-0833">Ubl conjugation pathway</keyword>
<evidence type="ECO:0000259" key="13">
    <source>
        <dbReference type="PROSITE" id="PS51698"/>
    </source>
</evidence>
<accession>A0A1B9IZ44</accession>
<dbReference type="InterPro" id="IPR013083">
    <property type="entry name" value="Znf_RING/FYVE/PHD"/>
</dbReference>
<evidence type="ECO:0000256" key="11">
    <source>
        <dbReference type="SAM" id="Coils"/>
    </source>
</evidence>